<dbReference type="PROSITE" id="PS51253">
    <property type="entry name" value="HTH_CENPB"/>
    <property type="match status" value="1"/>
</dbReference>
<keyword evidence="4" id="KW-1185">Reference proteome</keyword>
<gene>
    <name evidence="3" type="ORF">PR048_026274</name>
</gene>
<keyword evidence="1" id="KW-0238">DNA-binding</keyword>
<dbReference type="InterPro" id="IPR006600">
    <property type="entry name" value="HTH_CenpB_DNA-bd_dom"/>
</dbReference>
<dbReference type="EMBL" id="JARBHB010000011">
    <property type="protein sequence ID" value="KAJ8872663.1"/>
    <property type="molecule type" value="Genomic_DNA"/>
</dbReference>
<evidence type="ECO:0000313" key="3">
    <source>
        <dbReference type="EMBL" id="KAJ8872663.1"/>
    </source>
</evidence>
<proteinExistence type="predicted"/>
<accession>A0ABQ9GKX8</accession>
<evidence type="ECO:0000256" key="1">
    <source>
        <dbReference type="ARBA" id="ARBA00023125"/>
    </source>
</evidence>
<evidence type="ECO:0000259" key="2">
    <source>
        <dbReference type="PROSITE" id="PS51253"/>
    </source>
</evidence>
<feature type="domain" description="HTH CENPB-type" evidence="2">
    <location>
        <begin position="1"/>
        <end position="74"/>
    </location>
</feature>
<organism evidence="3 4">
    <name type="scientific">Dryococelus australis</name>
    <dbReference type="NCBI Taxonomy" id="614101"/>
    <lineage>
        <taxon>Eukaryota</taxon>
        <taxon>Metazoa</taxon>
        <taxon>Ecdysozoa</taxon>
        <taxon>Arthropoda</taxon>
        <taxon>Hexapoda</taxon>
        <taxon>Insecta</taxon>
        <taxon>Pterygota</taxon>
        <taxon>Neoptera</taxon>
        <taxon>Polyneoptera</taxon>
        <taxon>Phasmatodea</taxon>
        <taxon>Verophasmatodea</taxon>
        <taxon>Anareolatae</taxon>
        <taxon>Phasmatidae</taxon>
        <taxon>Eurycanthinae</taxon>
        <taxon>Dryococelus</taxon>
    </lineage>
</organism>
<sequence>MCPQPMLTREEEDVLVKWITTVAKERFPITKTELLDSLQHIINELNLKNLFVDNRPVRTWFLAFLKHHPNITSRMAQNLTSSRTSKTNMRIFLNKPKSVFNLVENAFFLIPKGKKVVCVKGEKNVYQQVNADEKEFLVVLVTGNAIGDLAPTLVVFKYERVLHVLADSVPEHWVIGKSETGWMTGSLFFKFITNMFYPFLVQKKIHLHIILFH</sequence>
<evidence type="ECO:0000313" key="4">
    <source>
        <dbReference type="Proteomes" id="UP001159363"/>
    </source>
</evidence>
<reference evidence="3 4" key="1">
    <citation type="submission" date="2023-02" db="EMBL/GenBank/DDBJ databases">
        <title>LHISI_Scaffold_Assembly.</title>
        <authorList>
            <person name="Stuart O.P."/>
            <person name="Cleave R."/>
            <person name="Magrath M.J.L."/>
            <person name="Mikheyev A.S."/>
        </authorList>
    </citation>
    <scope>NUCLEOTIDE SEQUENCE [LARGE SCALE GENOMIC DNA]</scope>
    <source>
        <strain evidence="3">Daus_M_001</strain>
        <tissue evidence="3">Leg muscle</tissue>
    </source>
</reference>
<protein>
    <recommendedName>
        <fullName evidence="2">HTH CENPB-type domain-containing protein</fullName>
    </recommendedName>
</protein>
<comment type="caution">
    <text evidence="3">The sequence shown here is derived from an EMBL/GenBank/DDBJ whole genome shotgun (WGS) entry which is preliminary data.</text>
</comment>
<dbReference type="Proteomes" id="UP001159363">
    <property type="component" value="Chromosome 10"/>
</dbReference>
<name>A0ABQ9GKX8_9NEOP</name>